<dbReference type="Pfam" id="PF20684">
    <property type="entry name" value="Fung_rhodopsin"/>
    <property type="match status" value="1"/>
</dbReference>
<organism evidence="8 9">
    <name type="scientific">Lepidopterella palustris CBS 459.81</name>
    <dbReference type="NCBI Taxonomy" id="1314670"/>
    <lineage>
        <taxon>Eukaryota</taxon>
        <taxon>Fungi</taxon>
        <taxon>Dikarya</taxon>
        <taxon>Ascomycota</taxon>
        <taxon>Pezizomycotina</taxon>
        <taxon>Dothideomycetes</taxon>
        <taxon>Pleosporomycetidae</taxon>
        <taxon>Mytilinidiales</taxon>
        <taxon>Argynnaceae</taxon>
        <taxon>Lepidopterella</taxon>
    </lineage>
</organism>
<evidence type="ECO:0000256" key="3">
    <source>
        <dbReference type="ARBA" id="ARBA00022989"/>
    </source>
</evidence>
<feature type="transmembrane region" description="Helical" evidence="6">
    <location>
        <begin position="74"/>
        <end position="101"/>
    </location>
</feature>
<evidence type="ECO:0000256" key="6">
    <source>
        <dbReference type="SAM" id="Phobius"/>
    </source>
</evidence>
<protein>
    <recommendedName>
        <fullName evidence="7">Rhodopsin domain-containing protein</fullName>
    </recommendedName>
</protein>
<gene>
    <name evidence="8" type="ORF">K432DRAFT_439566</name>
</gene>
<feature type="transmembrane region" description="Helical" evidence="6">
    <location>
        <begin position="151"/>
        <end position="176"/>
    </location>
</feature>
<evidence type="ECO:0000256" key="1">
    <source>
        <dbReference type="ARBA" id="ARBA00004141"/>
    </source>
</evidence>
<dbReference type="AlphaFoldDB" id="A0A8E2JJI9"/>
<accession>A0A8E2JJI9</accession>
<comment type="subcellular location">
    <subcellularLocation>
        <location evidence="1">Membrane</location>
        <topology evidence="1">Multi-pass membrane protein</topology>
    </subcellularLocation>
</comment>
<evidence type="ECO:0000313" key="9">
    <source>
        <dbReference type="Proteomes" id="UP000250266"/>
    </source>
</evidence>
<dbReference type="Proteomes" id="UP000250266">
    <property type="component" value="Unassembled WGS sequence"/>
</dbReference>
<keyword evidence="2 6" id="KW-0812">Transmembrane</keyword>
<evidence type="ECO:0000259" key="7">
    <source>
        <dbReference type="Pfam" id="PF20684"/>
    </source>
</evidence>
<comment type="similarity">
    <text evidence="5">Belongs to the SAT4 family.</text>
</comment>
<keyword evidence="4 6" id="KW-0472">Membrane</keyword>
<evidence type="ECO:0000313" key="8">
    <source>
        <dbReference type="EMBL" id="OCK85025.1"/>
    </source>
</evidence>
<dbReference type="InterPro" id="IPR052337">
    <property type="entry name" value="SAT4-like"/>
</dbReference>
<feature type="transmembrane region" description="Helical" evidence="6">
    <location>
        <begin position="108"/>
        <end position="131"/>
    </location>
</feature>
<dbReference type="OrthoDB" id="5417844at2759"/>
<feature type="domain" description="Rhodopsin" evidence="7">
    <location>
        <begin position="27"/>
        <end position="253"/>
    </location>
</feature>
<evidence type="ECO:0000256" key="2">
    <source>
        <dbReference type="ARBA" id="ARBA00022692"/>
    </source>
</evidence>
<evidence type="ECO:0000256" key="4">
    <source>
        <dbReference type="ARBA" id="ARBA00023136"/>
    </source>
</evidence>
<keyword evidence="3 6" id="KW-1133">Transmembrane helix</keyword>
<proteinExistence type="inferred from homology"/>
<dbReference type="PANTHER" id="PTHR33048:SF93">
    <property type="entry name" value="INTEGRAL MEMBRANE PROTEIN"/>
    <property type="match status" value="1"/>
</dbReference>
<name>A0A8E2JJI9_9PEZI</name>
<dbReference type="EMBL" id="KV744825">
    <property type="protein sequence ID" value="OCK85025.1"/>
    <property type="molecule type" value="Genomic_DNA"/>
</dbReference>
<keyword evidence="9" id="KW-1185">Reference proteome</keyword>
<reference evidence="8 9" key="1">
    <citation type="journal article" date="2016" name="Nat. Commun.">
        <title>Ectomycorrhizal ecology is imprinted in the genome of the dominant symbiotic fungus Cenococcum geophilum.</title>
        <authorList>
            <consortium name="DOE Joint Genome Institute"/>
            <person name="Peter M."/>
            <person name="Kohler A."/>
            <person name="Ohm R.A."/>
            <person name="Kuo A."/>
            <person name="Krutzmann J."/>
            <person name="Morin E."/>
            <person name="Arend M."/>
            <person name="Barry K.W."/>
            <person name="Binder M."/>
            <person name="Choi C."/>
            <person name="Clum A."/>
            <person name="Copeland A."/>
            <person name="Grisel N."/>
            <person name="Haridas S."/>
            <person name="Kipfer T."/>
            <person name="LaButti K."/>
            <person name="Lindquist E."/>
            <person name="Lipzen A."/>
            <person name="Maire R."/>
            <person name="Meier B."/>
            <person name="Mihaltcheva S."/>
            <person name="Molinier V."/>
            <person name="Murat C."/>
            <person name="Poggeler S."/>
            <person name="Quandt C.A."/>
            <person name="Sperisen C."/>
            <person name="Tritt A."/>
            <person name="Tisserant E."/>
            <person name="Crous P.W."/>
            <person name="Henrissat B."/>
            <person name="Nehls U."/>
            <person name="Egli S."/>
            <person name="Spatafora J.W."/>
            <person name="Grigoriev I.V."/>
            <person name="Martin F.M."/>
        </authorList>
    </citation>
    <scope>NUCLEOTIDE SEQUENCE [LARGE SCALE GENOMIC DNA]</scope>
    <source>
        <strain evidence="8 9">CBS 459.81</strain>
    </source>
</reference>
<evidence type="ECO:0000256" key="5">
    <source>
        <dbReference type="ARBA" id="ARBA00038359"/>
    </source>
</evidence>
<dbReference type="InterPro" id="IPR049326">
    <property type="entry name" value="Rhodopsin_dom_fungi"/>
</dbReference>
<feature type="transmembrane region" description="Helical" evidence="6">
    <location>
        <begin position="9"/>
        <end position="31"/>
    </location>
</feature>
<feature type="transmembrane region" description="Helical" evidence="6">
    <location>
        <begin position="188"/>
        <end position="208"/>
    </location>
</feature>
<sequence>MTPGGLGPTIIGVVIVESLIGLIFVSLRIWARLRLLSGMRLDDYMLFISQVRFEGLGQHSWELAHEHTVQANKLITIAISFIALALATSKASVAFFLLLIVIEKWHKITLWIATIALSVECIFNFIAFYVQCTPVEAIWNTSLPHVCHINITVAGIVLASCGTFLDFFFAALPWYFLRNLHMKRKEKLTINLSLSAGVFAGICGAIRVTKATALSAKSDFQYKVVPLLLWSTTELTVTIVCVCLPTMLPLWRRYVKGLSKSGSEAAIYHGQNGYPLNGRSNAGNNTFTVTAGGGIKHSKRPDNQSAENILGEEFRADAIKETRSVVIEYDDQITDRSEHGVYVGNAV</sequence>
<dbReference type="PANTHER" id="PTHR33048">
    <property type="entry name" value="PTH11-LIKE INTEGRAL MEMBRANE PROTEIN (AFU_ORTHOLOGUE AFUA_5G11245)"/>
    <property type="match status" value="1"/>
</dbReference>
<dbReference type="GO" id="GO:0016020">
    <property type="term" value="C:membrane"/>
    <property type="evidence" value="ECO:0007669"/>
    <property type="project" value="UniProtKB-SubCell"/>
</dbReference>
<feature type="transmembrane region" description="Helical" evidence="6">
    <location>
        <begin position="228"/>
        <end position="251"/>
    </location>
</feature>